<evidence type="ECO:0000256" key="1">
    <source>
        <dbReference type="ARBA" id="ARBA00004448"/>
    </source>
</evidence>
<evidence type="ECO:0000256" key="2">
    <source>
        <dbReference type="ARBA" id="ARBA00009877"/>
    </source>
</evidence>
<evidence type="ECO:0000259" key="12">
    <source>
        <dbReference type="Pfam" id="PF02096"/>
    </source>
</evidence>
<dbReference type="OrthoDB" id="2148490at2759"/>
<name>A0A8K0A7T6_BRALA</name>
<comment type="subcellular location">
    <subcellularLocation>
        <location evidence="9">Membrane</location>
        <topology evidence="9">Multi-pass membrane protein</topology>
    </subcellularLocation>
    <subcellularLocation>
        <location evidence="1">Mitochondrion inner membrane</location>
        <topology evidence="1">Multi-pass membrane protein</topology>
    </subcellularLocation>
</comment>
<feature type="compositionally biased region" description="Polar residues" evidence="10">
    <location>
        <begin position="430"/>
        <end position="442"/>
    </location>
</feature>
<keyword evidence="4" id="KW-0999">Mitochondrion inner membrane</keyword>
<feature type="transmembrane region" description="Helical" evidence="11">
    <location>
        <begin position="171"/>
        <end position="193"/>
    </location>
</feature>
<dbReference type="InterPro" id="IPR028055">
    <property type="entry name" value="YidC/Oxa/ALB_C"/>
</dbReference>
<evidence type="ECO:0000256" key="4">
    <source>
        <dbReference type="ARBA" id="ARBA00022792"/>
    </source>
</evidence>
<dbReference type="PANTHER" id="PTHR12428:SF66">
    <property type="entry name" value="MITOCHONDRIAL INNER MEMBRANE PROTEIN OXA1L"/>
    <property type="match status" value="1"/>
</dbReference>
<dbReference type="Proteomes" id="UP000838412">
    <property type="component" value="Chromosome 7"/>
</dbReference>
<keyword evidence="3 9" id="KW-0812">Transmembrane</keyword>
<evidence type="ECO:0000256" key="5">
    <source>
        <dbReference type="ARBA" id="ARBA00022946"/>
    </source>
</evidence>
<evidence type="ECO:0000256" key="10">
    <source>
        <dbReference type="SAM" id="MobiDB-lite"/>
    </source>
</evidence>
<dbReference type="GO" id="GO:0032979">
    <property type="term" value="P:protein insertion into mitochondrial inner membrane from matrix"/>
    <property type="evidence" value="ECO:0007669"/>
    <property type="project" value="TreeGrafter"/>
</dbReference>
<evidence type="ECO:0000313" key="13">
    <source>
        <dbReference type="EMBL" id="CAH1270631.1"/>
    </source>
</evidence>
<evidence type="ECO:0000256" key="11">
    <source>
        <dbReference type="SAM" id="Phobius"/>
    </source>
</evidence>
<feature type="transmembrane region" description="Helical" evidence="11">
    <location>
        <begin position="291"/>
        <end position="312"/>
    </location>
</feature>
<proteinExistence type="inferred from homology"/>
<evidence type="ECO:0000256" key="8">
    <source>
        <dbReference type="ARBA" id="ARBA00023136"/>
    </source>
</evidence>
<dbReference type="Pfam" id="PF02096">
    <property type="entry name" value="60KD_IMP"/>
    <property type="match status" value="1"/>
</dbReference>
<feature type="transmembrane region" description="Helical" evidence="11">
    <location>
        <begin position="332"/>
        <end position="353"/>
    </location>
</feature>
<keyword evidence="8 11" id="KW-0472">Membrane</keyword>
<keyword evidence="14" id="KW-1185">Reference proteome</keyword>
<dbReference type="PANTHER" id="PTHR12428">
    <property type="entry name" value="OXA1"/>
    <property type="match status" value="1"/>
</dbReference>
<dbReference type="NCBIfam" id="TIGR03592">
    <property type="entry name" value="yidC_oxa1_cterm"/>
    <property type="match status" value="1"/>
</dbReference>
<evidence type="ECO:0000313" key="14">
    <source>
        <dbReference type="Proteomes" id="UP000838412"/>
    </source>
</evidence>
<feature type="region of interest" description="Disordered" evidence="10">
    <location>
        <begin position="421"/>
        <end position="458"/>
    </location>
</feature>
<evidence type="ECO:0000256" key="7">
    <source>
        <dbReference type="ARBA" id="ARBA00023128"/>
    </source>
</evidence>
<keyword evidence="6 11" id="KW-1133">Transmembrane helix</keyword>
<keyword evidence="5" id="KW-0809">Transit peptide</keyword>
<comment type="similarity">
    <text evidence="2 9">Belongs to the OXA1/ALB3/YidC family.</text>
</comment>
<dbReference type="GO" id="GO:0032977">
    <property type="term" value="F:membrane insertase activity"/>
    <property type="evidence" value="ECO:0007669"/>
    <property type="project" value="InterPro"/>
</dbReference>
<evidence type="ECO:0000256" key="9">
    <source>
        <dbReference type="RuleBase" id="RU003945"/>
    </source>
</evidence>
<feature type="compositionally biased region" description="Basic residues" evidence="10">
    <location>
        <begin position="449"/>
        <end position="458"/>
    </location>
</feature>
<dbReference type="CDD" id="cd20069">
    <property type="entry name" value="5TM_Oxa1-like"/>
    <property type="match status" value="1"/>
</dbReference>
<evidence type="ECO:0000256" key="3">
    <source>
        <dbReference type="ARBA" id="ARBA00022692"/>
    </source>
</evidence>
<reference evidence="13" key="1">
    <citation type="submission" date="2022-01" db="EMBL/GenBank/DDBJ databases">
        <authorList>
            <person name="Braso-Vives M."/>
        </authorList>
    </citation>
    <scope>NUCLEOTIDE SEQUENCE</scope>
</reference>
<organism evidence="13 14">
    <name type="scientific">Branchiostoma lanceolatum</name>
    <name type="common">Common lancelet</name>
    <name type="synonym">Amphioxus lanceolatum</name>
    <dbReference type="NCBI Taxonomy" id="7740"/>
    <lineage>
        <taxon>Eukaryota</taxon>
        <taxon>Metazoa</taxon>
        <taxon>Chordata</taxon>
        <taxon>Cephalochordata</taxon>
        <taxon>Leptocardii</taxon>
        <taxon>Amphioxiformes</taxon>
        <taxon>Branchiostomatidae</taxon>
        <taxon>Branchiostoma</taxon>
    </lineage>
</organism>
<evidence type="ECO:0000256" key="6">
    <source>
        <dbReference type="ARBA" id="ARBA00022989"/>
    </source>
</evidence>
<protein>
    <submittedName>
        <fullName evidence="13">OXA1L protein</fullName>
    </submittedName>
</protein>
<accession>A0A8K0A7T6</accession>
<dbReference type="AlphaFoldDB" id="A0A8K0A7T6"/>
<feature type="domain" description="Membrane insertase YidC/Oxa/ALB C-terminal" evidence="12">
    <location>
        <begin position="173"/>
        <end position="364"/>
    </location>
</feature>
<keyword evidence="7" id="KW-0496">Mitochondrion</keyword>
<dbReference type="InterPro" id="IPR001708">
    <property type="entry name" value="YidC/ALB3/OXA1/COX18"/>
</dbReference>
<dbReference type="EMBL" id="OV696692">
    <property type="protein sequence ID" value="CAH1270631.1"/>
    <property type="molecule type" value="Genomic_DNA"/>
</dbReference>
<sequence length="458" mass="50537">MAAIVRSCGGGGHLIFRNLGRQVSQRGYVAVHHSMGPGHIKSAPRITHFTDVTWSWLRRNNMGVLGVVGIRYNSTDVERTQPSMQAADTSLSPPDAVAPNITSEVPPAMSTDAPLTEVTPVRFEAPTTHDIMQAAAETGVDPSLAELGLGGWTPIGLLQSTIDMCHSTLHLPWWASIVCCTLLARSLMFPLIVKGQKNAINLNNVMPQIQKMNEKINEARTMGNKWEVAHLTAELQAFMKKHGVNPLKNFMVPLAQMPVFISFFIGLRRMATLPIMSMMTGGVFWFTDLTAADPYFILPIMTSLTMLTIIELGSELGVENPQMKTMKNVMRVVALMILPLTASFPTAIFTYWMTSNTFTIAQISLLKVPAVRQWLKMPNKIQHDPSSLKKNEGFMKGMKSGWKNASLASEVENRQRRAALRWKEAGTGPVPQTFTYDPTKQTPAGAHGIKTKGTVRKK</sequence>
<dbReference type="GO" id="GO:0005743">
    <property type="term" value="C:mitochondrial inner membrane"/>
    <property type="evidence" value="ECO:0007669"/>
    <property type="project" value="UniProtKB-SubCell"/>
</dbReference>
<gene>
    <name evidence="13" type="primary">OXA1L</name>
    <name evidence="13" type="ORF">BLAG_LOCUS22855</name>
</gene>